<feature type="transmembrane region" description="Helical" evidence="1">
    <location>
        <begin position="124"/>
        <end position="142"/>
    </location>
</feature>
<protein>
    <submittedName>
        <fullName evidence="2">Uncharacterized protein</fullName>
    </submittedName>
</protein>
<keyword evidence="3" id="KW-1185">Reference proteome</keyword>
<evidence type="ECO:0000256" key="1">
    <source>
        <dbReference type="SAM" id="Phobius"/>
    </source>
</evidence>
<gene>
    <name evidence="2" type="ORF">PMAYCL1PPCAC_23320</name>
</gene>
<keyword evidence="1" id="KW-1133">Transmembrane helix</keyword>
<proteinExistence type="predicted"/>
<evidence type="ECO:0000313" key="2">
    <source>
        <dbReference type="EMBL" id="GMR53125.1"/>
    </source>
</evidence>
<keyword evidence="1" id="KW-0472">Membrane</keyword>
<organism evidence="2 3">
    <name type="scientific">Pristionchus mayeri</name>
    <dbReference type="NCBI Taxonomy" id="1317129"/>
    <lineage>
        <taxon>Eukaryota</taxon>
        <taxon>Metazoa</taxon>
        <taxon>Ecdysozoa</taxon>
        <taxon>Nematoda</taxon>
        <taxon>Chromadorea</taxon>
        <taxon>Rhabditida</taxon>
        <taxon>Rhabditina</taxon>
        <taxon>Diplogasteromorpha</taxon>
        <taxon>Diplogasteroidea</taxon>
        <taxon>Neodiplogasteridae</taxon>
        <taxon>Pristionchus</taxon>
    </lineage>
</organism>
<sequence length="148" mass="16754">MQPVVSCRGALFRGVGQSFRALPCSSFSLRGTTRGTPLGPSMTTVYSTVDAYGREGLRYLGCWLRWCSLGFGSRSRFRRLWKRSWRGTAIGIGFRLGRGSSWSRPFLLVLVLFLRRFLLSVFRLLRSLTPLALLFLLFASSFRSSNRA</sequence>
<keyword evidence="1" id="KW-0812">Transmembrane</keyword>
<name>A0AAN5CZJ4_9BILA</name>
<reference evidence="3" key="1">
    <citation type="submission" date="2022-10" db="EMBL/GenBank/DDBJ databases">
        <title>Genome assembly of Pristionchus species.</title>
        <authorList>
            <person name="Yoshida K."/>
            <person name="Sommer R.J."/>
        </authorList>
    </citation>
    <scope>NUCLEOTIDE SEQUENCE [LARGE SCALE GENOMIC DNA]</scope>
    <source>
        <strain evidence="3">RS5460</strain>
    </source>
</reference>
<dbReference type="EMBL" id="BTRK01000005">
    <property type="protein sequence ID" value="GMR53125.1"/>
    <property type="molecule type" value="Genomic_DNA"/>
</dbReference>
<accession>A0AAN5CZJ4</accession>
<dbReference type="Proteomes" id="UP001328107">
    <property type="component" value="Unassembled WGS sequence"/>
</dbReference>
<dbReference type="AlphaFoldDB" id="A0AAN5CZJ4"/>
<comment type="caution">
    <text evidence="2">The sequence shown here is derived from an EMBL/GenBank/DDBJ whole genome shotgun (WGS) entry which is preliminary data.</text>
</comment>
<evidence type="ECO:0000313" key="3">
    <source>
        <dbReference type="Proteomes" id="UP001328107"/>
    </source>
</evidence>